<gene>
    <name evidence="1" type="ORF">WJ53_14975</name>
</gene>
<protein>
    <submittedName>
        <fullName evidence="1">Uncharacterized protein</fullName>
    </submittedName>
</protein>
<dbReference type="Proteomes" id="UP000061665">
    <property type="component" value="Unassembled WGS sequence"/>
</dbReference>
<comment type="caution">
    <text evidence="1">The sequence shown here is derived from an EMBL/GenBank/DDBJ whole genome shotgun (WGS) entry which is preliminary data.</text>
</comment>
<dbReference type="AlphaFoldDB" id="A0AB73FVL3"/>
<accession>A0AB73FVL3</accession>
<organism evidence="1 2">
    <name type="scientific">Burkholderia ubonensis</name>
    <dbReference type="NCBI Taxonomy" id="101571"/>
    <lineage>
        <taxon>Bacteria</taxon>
        <taxon>Pseudomonadati</taxon>
        <taxon>Pseudomonadota</taxon>
        <taxon>Betaproteobacteria</taxon>
        <taxon>Burkholderiales</taxon>
        <taxon>Burkholderiaceae</taxon>
        <taxon>Burkholderia</taxon>
        <taxon>Burkholderia cepacia complex</taxon>
    </lineage>
</organism>
<dbReference type="EMBL" id="LOZE01000115">
    <property type="protein sequence ID" value="KVM24648.1"/>
    <property type="molecule type" value="Genomic_DNA"/>
</dbReference>
<proteinExistence type="predicted"/>
<evidence type="ECO:0000313" key="2">
    <source>
        <dbReference type="Proteomes" id="UP000061665"/>
    </source>
</evidence>
<evidence type="ECO:0000313" key="1">
    <source>
        <dbReference type="EMBL" id="KVM24648.1"/>
    </source>
</evidence>
<sequence>MIVSVMALNALSDANDEFSRYVNGVNARANLSAQVRTAVDRRAIAARNRPDAAGARGVRSLRDEVRDDSRARLACMPQVRHVGRTRVARRIVLHATYT</sequence>
<name>A0AB73FVL3_9BURK</name>
<reference evidence="1 2" key="1">
    <citation type="submission" date="2015-11" db="EMBL/GenBank/DDBJ databases">
        <title>Expanding the genomic diversity of Burkholderia species for the development of highly accurate diagnostics.</title>
        <authorList>
            <person name="Sahl J."/>
            <person name="Keim P."/>
            <person name="Wagner D."/>
        </authorList>
    </citation>
    <scope>NUCLEOTIDE SEQUENCE [LARGE SCALE GENOMIC DNA]</scope>
    <source>
        <strain evidence="1 2">MSMB2058</strain>
    </source>
</reference>